<keyword evidence="3 4" id="KW-0862">Zinc</keyword>
<feature type="region of interest" description="Disordered" evidence="5">
    <location>
        <begin position="1"/>
        <end position="30"/>
    </location>
</feature>
<evidence type="ECO:0000256" key="1">
    <source>
        <dbReference type="ARBA" id="ARBA00022723"/>
    </source>
</evidence>
<evidence type="ECO:0000256" key="5">
    <source>
        <dbReference type="SAM" id="MobiDB-lite"/>
    </source>
</evidence>
<feature type="domain" description="C3H1-type" evidence="6">
    <location>
        <begin position="36"/>
        <end position="64"/>
    </location>
</feature>
<keyword evidence="2 4" id="KW-0863">Zinc-finger</keyword>
<proteinExistence type="predicted"/>
<organism evidence="7">
    <name type="scientific">Trypanosoma congolense (strain IL3000)</name>
    <dbReference type="NCBI Taxonomy" id="1068625"/>
    <lineage>
        <taxon>Eukaryota</taxon>
        <taxon>Discoba</taxon>
        <taxon>Euglenozoa</taxon>
        <taxon>Kinetoplastea</taxon>
        <taxon>Metakinetoplastina</taxon>
        <taxon>Trypanosomatida</taxon>
        <taxon>Trypanosomatidae</taxon>
        <taxon>Trypanosoma</taxon>
        <taxon>Nannomonas</taxon>
    </lineage>
</organism>
<dbReference type="GO" id="GO:0008270">
    <property type="term" value="F:zinc ion binding"/>
    <property type="evidence" value="ECO:0007669"/>
    <property type="project" value="UniProtKB-KW"/>
</dbReference>
<dbReference type="AlphaFoldDB" id="G0UNU6"/>
<reference evidence="7" key="1">
    <citation type="journal article" date="2012" name="Proc. Natl. Acad. Sci. U.S.A.">
        <title>Antigenic diversity is generated by distinct evolutionary mechanisms in African trypanosome species.</title>
        <authorList>
            <person name="Jackson A.P."/>
            <person name="Berry A."/>
            <person name="Aslett M."/>
            <person name="Allison H.C."/>
            <person name="Burton P."/>
            <person name="Vavrova-Anderson J."/>
            <person name="Brown R."/>
            <person name="Browne H."/>
            <person name="Corton N."/>
            <person name="Hauser H."/>
            <person name="Gamble J."/>
            <person name="Gilderthorp R."/>
            <person name="Marcello L."/>
            <person name="McQuillan J."/>
            <person name="Otto T.D."/>
            <person name="Quail M.A."/>
            <person name="Sanders M.J."/>
            <person name="van Tonder A."/>
            <person name="Ginger M.L."/>
            <person name="Field M.C."/>
            <person name="Barry J.D."/>
            <person name="Hertz-Fowler C."/>
            <person name="Berriman M."/>
        </authorList>
    </citation>
    <scope>NUCLEOTIDE SEQUENCE</scope>
    <source>
        <strain evidence="7">IL3000</strain>
    </source>
</reference>
<name>G0UNU6_TRYCI</name>
<evidence type="ECO:0000256" key="4">
    <source>
        <dbReference type="PROSITE-ProRule" id="PRU00723"/>
    </source>
</evidence>
<sequence>MTVMHVSTPTLSDSRSDNSLSFSGSRHGRRGVDVSKYRTQMCYNYKYGTHCAFGARCAFSHAEQPGAPMRGHVSRLSEADHAPPPPPYTVAIRNGMGLPPAYASRFRHDPYSFQGVMMED</sequence>
<dbReference type="SUPFAM" id="SSF90229">
    <property type="entry name" value="CCCH zinc finger"/>
    <property type="match status" value="1"/>
</dbReference>
<dbReference type="PROSITE" id="PS50103">
    <property type="entry name" value="ZF_C3H1"/>
    <property type="match status" value="1"/>
</dbReference>
<dbReference type="EMBL" id="HE575319">
    <property type="protein sequence ID" value="CCC91057.1"/>
    <property type="molecule type" value="Genomic_DNA"/>
</dbReference>
<keyword evidence="1 4" id="KW-0479">Metal-binding</keyword>
<feature type="region of interest" description="Disordered" evidence="5">
    <location>
        <begin position="67"/>
        <end position="87"/>
    </location>
</feature>
<protein>
    <submittedName>
        <fullName evidence="7">Putative zinc finger protein ZFP1</fullName>
    </submittedName>
</protein>
<evidence type="ECO:0000256" key="3">
    <source>
        <dbReference type="ARBA" id="ARBA00022833"/>
    </source>
</evidence>
<feature type="zinc finger region" description="C3H1-type" evidence="4">
    <location>
        <begin position="36"/>
        <end position="64"/>
    </location>
</feature>
<dbReference type="SMART" id="SM00356">
    <property type="entry name" value="ZnF_C3H1"/>
    <property type="match status" value="1"/>
</dbReference>
<accession>G0UNU6</accession>
<dbReference type="InterPro" id="IPR036855">
    <property type="entry name" value="Znf_CCCH_sf"/>
</dbReference>
<feature type="compositionally biased region" description="Low complexity" evidence="5">
    <location>
        <begin position="11"/>
        <end position="25"/>
    </location>
</feature>
<evidence type="ECO:0000259" key="6">
    <source>
        <dbReference type="PROSITE" id="PS50103"/>
    </source>
</evidence>
<dbReference type="VEuPathDB" id="TriTrypDB:TcIL3000_6_3030"/>
<feature type="compositionally biased region" description="Polar residues" evidence="5">
    <location>
        <begin position="1"/>
        <end position="10"/>
    </location>
</feature>
<dbReference type="Gene3D" id="4.10.1000.10">
    <property type="entry name" value="Zinc finger, CCCH-type"/>
    <property type="match status" value="1"/>
</dbReference>
<evidence type="ECO:0000313" key="7">
    <source>
        <dbReference type="EMBL" id="CCC91057.1"/>
    </source>
</evidence>
<gene>
    <name evidence="7" type="ORF">TCIL3000_6_3030</name>
</gene>
<evidence type="ECO:0000256" key="2">
    <source>
        <dbReference type="ARBA" id="ARBA00022771"/>
    </source>
</evidence>
<dbReference type="InterPro" id="IPR000571">
    <property type="entry name" value="Znf_CCCH"/>
</dbReference>